<keyword evidence="2" id="KW-1185">Reference proteome</keyword>
<sequence length="148" mass="16353">MKLGLLGSTGTHRGTRWAPAWAFATSRYATTPNTQNLYLTNVNHSATPLLKPSRLKHSISTKINLLPPSSSAGISLTIEDRDLKKRSKKSTKALELATVFSTPAPPRATPDLLKLYLVDPRPCELDHLWGQVVDEIAVLRNQTVQLEE</sequence>
<dbReference type="Proteomes" id="UP000326396">
    <property type="component" value="Linkage Group LG3"/>
</dbReference>
<reference evidence="1 2" key="1">
    <citation type="submission" date="2019-05" db="EMBL/GenBank/DDBJ databases">
        <title>Mikania micrantha, genome provides insights into the molecular mechanism of rapid growth.</title>
        <authorList>
            <person name="Liu B."/>
        </authorList>
    </citation>
    <scope>NUCLEOTIDE SEQUENCE [LARGE SCALE GENOMIC DNA]</scope>
    <source>
        <strain evidence="1">NLD-2019</strain>
        <tissue evidence="1">Leaf</tissue>
    </source>
</reference>
<evidence type="ECO:0000313" key="2">
    <source>
        <dbReference type="Proteomes" id="UP000326396"/>
    </source>
</evidence>
<comment type="caution">
    <text evidence="1">The sequence shown here is derived from an EMBL/GenBank/DDBJ whole genome shotgun (WGS) entry which is preliminary data.</text>
</comment>
<gene>
    <name evidence="1" type="ORF">E3N88_25761</name>
</gene>
<proteinExistence type="predicted"/>
<dbReference type="AlphaFoldDB" id="A0A5N6N6L1"/>
<dbReference type="EMBL" id="SZYD01000013">
    <property type="protein sequence ID" value="KAD4385592.1"/>
    <property type="molecule type" value="Genomic_DNA"/>
</dbReference>
<accession>A0A5N6N6L1</accession>
<organism evidence="1 2">
    <name type="scientific">Mikania micrantha</name>
    <name type="common">bitter vine</name>
    <dbReference type="NCBI Taxonomy" id="192012"/>
    <lineage>
        <taxon>Eukaryota</taxon>
        <taxon>Viridiplantae</taxon>
        <taxon>Streptophyta</taxon>
        <taxon>Embryophyta</taxon>
        <taxon>Tracheophyta</taxon>
        <taxon>Spermatophyta</taxon>
        <taxon>Magnoliopsida</taxon>
        <taxon>eudicotyledons</taxon>
        <taxon>Gunneridae</taxon>
        <taxon>Pentapetalae</taxon>
        <taxon>asterids</taxon>
        <taxon>campanulids</taxon>
        <taxon>Asterales</taxon>
        <taxon>Asteraceae</taxon>
        <taxon>Asteroideae</taxon>
        <taxon>Heliantheae alliance</taxon>
        <taxon>Eupatorieae</taxon>
        <taxon>Mikania</taxon>
    </lineage>
</organism>
<name>A0A5N6N6L1_9ASTR</name>
<evidence type="ECO:0000313" key="1">
    <source>
        <dbReference type="EMBL" id="KAD4385592.1"/>
    </source>
</evidence>
<protein>
    <submittedName>
        <fullName evidence="1">Uncharacterized protein</fullName>
    </submittedName>
</protein>